<dbReference type="NCBIfam" id="NF003802">
    <property type="entry name" value="PRK05388.1"/>
    <property type="match status" value="1"/>
</dbReference>
<comment type="similarity">
    <text evidence="1 8">Belongs to the ArgJ family.</text>
</comment>
<dbReference type="FunFam" id="3.10.20.340:FF:000002">
    <property type="entry name" value="Arginine biosynthesis bifunctional protein ArgJ, mitochondrial"/>
    <property type="match status" value="1"/>
</dbReference>
<dbReference type="GO" id="GO:0004358">
    <property type="term" value="F:L-glutamate N-acetyltransferase activity, acting on acetyl-L-ornithine as donor"/>
    <property type="evidence" value="ECO:0007669"/>
    <property type="project" value="UniProtKB-UniRule"/>
</dbReference>
<feature type="site" description="Involved in the stabilization of negative charge on the oxyanion by the formation of the oxyanion hole" evidence="8">
    <location>
        <position position="112"/>
    </location>
</feature>
<dbReference type="GO" id="GO:0006526">
    <property type="term" value="P:L-arginine biosynthetic process"/>
    <property type="evidence" value="ECO:0007669"/>
    <property type="project" value="UniProtKB-UniRule"/>
</dbReference>
<feature type="binding site" evidence="8">
    <location>
        <position position="184"/>
    </location>
    <ligand>
        <name>substrate</name>
    </ligand>
</feature>
<keyword evidence="5 8" id="KW-0808">Transferase</keyword>
<keyword evidence="6 8" id="KW-0068">Autocatalytic cleavage</keyword>
<name>A0A7S8EDY4_9CHLR</name>
<feature type="binding site" evidence="8">
    <location>
        <position position="398"/>
    </location>
    <ligand>
        <name>substrate</name>
    </ligand>
</feature>
<evidence type="ECO:0000256" key="2">
    <source>
        <dbReference type="ARBA" id="ARBA00011475"/>
    </source>
</evidence>
<dbReference type="InterPro" id="IPR042195">
    <property type="entry name" value="ArgJ_beta_C"/>
</dbReference>
<dbReference type="Pfam" id="PF01960">
    <property type="entry name" value="ArgJ"/>
    <property type="match status" value="1"/>
</dbReference>
<comment type="catalytic activity">
    <reaction evidence="8">
        <text>N(2)-acetyl-L-ornithine + L-glutamate = N-acetyl-L-glutamate + L-ornithine</text>
        <dbReference type="Rhea" id="RHEA:15349"/>
        <dbReference type="ChEBI" id="CHEBI:29985"/>
        <dbReference type="ChEBI" id="CHEBI:44337"/>
        <dbReference type="ChEBI" id="CHEBI:46911"/>
        <dbReference type="ChEBI" id="CHEBI:57805"/>
        <dbReference type="EC" id="2.3.1.35"/>
    </reaction>
</comment>
<feature type="binding site" evidence="8">
    <location>
        <position position="147"/>
    </location>
    <ligand>
        <name>substrate</name>
    </ligand>
</feature>
<evidence type="ECO:0000313" key="9">
    <source>
        <dbReference type="EMBL" id="QPC85206.1"/>
    </source>
</evidence>
<dbReference type="GO" id="GO:0005737">
    <property type="term" value="C:cytoplasm"/>
    <property type="evidence" value="ECO:0007669"/>
    <property type="project" value="UniProtKB-SubCell"/>
</dbReference>
<feature type="chain" id="PRO_5033187474" description="Arginine biosynthesis bifunctional protein ArgJ beta chain" evidence="8">
    <location>
        <begin position="184"/>
        <end position="403"/>
    </location>
</feature>
<feature type="binding site" evidence="8">
    <location>
        <position position="268"/>
    </location>
    <ligand>
        <name>substrate</name>
    </ligand>
</feature>
<dbReference type="EC" id="2.3.1.1" evidence="8"/>
<dbReference type="Proteomes" id="UP000594468">
    <property type="component" value="Chromosome"/>
</dbReference>
<feature type="binding site" evidence="8">
    <location>
        <position position="403"/>
    </location>
    <ligand>
        <name>substrate</name>
    </ligand>
</feature>
<comment type="subcellular location">
    <subcellularLocation>
        <location evidence="8">Cytoplasm</location>
    </subcellularLocation>
</comment>
<accession>A0A7S8EDY4</accession>
<dbReference type="EMBL" id="CP062983">
    <property type="protein sequence ID" value="QPC85206.1"/>
    <property type="molecule type" value="Genomic_DNA"/>
</dbReference>
<dbReference type="PANTHER" id="PTHR23100:SF0">
    <property type="entry name" value="ARGININE BIOSYNTHESIS BIFUNCTIONAL PROTEIN ARGJ, MITOCHONDRIAL"/>
    <property type="match status" value="1"/>
</dbReference>
<dbReference type="AlphaFoldDB" id="A0A7S8EDY4"/>
<comment type="function">
    <text evidence="8">Catalyzes two activities which are involved in the cyclic version of arginine biosynthesis: the synthesis of N-acetylglutamate from glutamate and acetyl-CoA as the acetyl donor, and of ornithine by transacetylation between N(2)-acetylornithine and glutamate.</text>
</comment>
<gene>
    <name evidence="8 9" type="primary">argJ</name>
    <name evidence="9" type="ORF">G4Y79_13400</name>
</gene>
<evidence type="ECO:0000256" key="1">
    <source>
        <dbReference type="ARBA" id="ARBA00006774"/>
    </source>
</evidence>
<dbReference type="Gene3D" id="3.60.70.12">
    <property type="entry name" value="L-amino peptidase D-ALA esterase/amidase"/>
    <property type="match status" value="1"/>
</dbReference>
<dbReference type="CDD" id="cd02152">
    <property type="entry name" value="OAT"/>
    <property type="match status" value="1"/>
</dbReference>
<dbReference type="InterPro" id="IPR002813">
    <property type="entry name" value="Arg_biosynth_ArgJ"/>
</dbReference>
<feature type="site" description="Cleavage; by autolysis" evidence="8">
    <location>
        <begin position="183"/>
        <end position="184"/>
    </location>
</feature>
<dbReference type="NCBIfam" id="TIGR00120">
    <property type="entry name" value="ArgJ"/>
    <property type="match status" value="1"/>
</dbReference>
<comment type="pathway">
    <text evidence="8">Amino-acid biosynthesis; L-arginine biosynthesis; N(2)-acetyl-L-ornithine from L-glutamate: step 1/4.</text>
</comment>
<evidence type="ECO:0000256" key="4">
    <source>
        <dbReference type="ARBA" id="ARBA00022605"/>
    </source>
</evidence>
<dbReference type="UniPathway" id="UPA00068">
    <property type="reaction ID" value="UER00106"/>
</dbReference>
<comment type="subunit">
    <text evidence="2 8">Heterotetramer of two alpha and two beta chains.</text>
</comment>
<evidence type="ECO:0000256" key="5">
    <source>
        <dbReference type="ARBA" id="ARBA00022679"/>
    </source>
</evidence>
<dbReference type="HAMAP" id="MF_01106">
    <property type="entry name" value="ArgJ"/>
    <property type="match status" value="1"/>
</dbReference>
<reference evidence="9 10" key="1">
    <citation type="submission" date="2020-02" db="EMBL/GenBank/DDBJ databases">
        <authorList>
            <person name="Zheng R.K."/>
            <person name="Sun C.M."/>
        </authorList>
    </citation>
    <scope>NUCLEOTIDE SEQUENCE [LARGE SCALE GENOMIC DNA]</scope>
    <source>
        <strain evidence="10">rifampicinis</strain>
    </source>
</reference>
<dbReference type="GO" id="GO:0006592">
    <property type="term" value="P:ornithine biosynthetic process"/>
    <property type="evidence" value="ECO:0007669"/>
    <property type="project" value="TreeGrafter"/>
</dbReference>
<evidence type="ECO:0000256" key="8">
    <source>
        <dbReference type="HAMAP-Rule" id="MF_01106"/>
    </source>
</evidence>
<dbReference type="FunFam" id="3.60.70.12:FF:000001">
    <property type="entry name" value="Arginine biosynthesis bifunctional protein ArgJ, chloroplastic"/>
    <property type="match status" value="1"/>
</dbReference>
<dbReference type="EC" id="2.3.1.35" evidence="8"/>
<keyword evidence="10" id="KW-1185">Reference proteome</keyword>
<comment type="catalytic activity">
    <reaction evidence="8">
        <text>L-glutamate + acetyl-CoA = N-acetyl-L-glutamate + CoA + H(+)</text>
        <dbReference type="Rhea" id="RHEA:24292"/>
        <dbReference type="ChEBI" id="CHEBI:15378"/>
        <dbReference type="ChEBI" id="CHEBI:29985"/>
        <dbReference type="ChEBI" id="CHEBI:44337"/>
        <dbReference type="ChEBI" id="CHEBI:57287"/>
        <dbReference type="ChEBI" id="CHEBI:57288"/>
        <dbReference type="EC" id="2.3.1.1"/>
    </reaction>
</comment>
<evidence type="ECO:0000256" key="6">
    <source>
        <dbReference type="ARBA" id="ARBA00022813"/>
    </source>
</evidence>
<keyword evidence="4 8" id="KW-0028">Amino-acid biosynthesis</keyword>
<protein>
    <recommendedName>
        <fullName evidence="8">Arginine biosynthesis bifunctional protein ArgJ</fullName>
    </recommendedName>
    <domain>
        <recommendedName>
            <fullName evidence="8">Glutamate N-acetyltransferase</fullName>
            <ecNumber evidence="8">2.3.1.35</ecNumber>
        </recommendedName>
        <alternativeName>
            <fullName evidence="8">Ornithine acetyltransferase</fullName>
            <shortName evidence="8">OATase</shortName>
        </alternativeName>
        <alternativeName>
            <fullName evidence="8">Ornithine transacetylase</fullName>
        </alternativeName>
    </domain>
    <domain>
        <recommendedName>
            <fullName evidence="8">Amino-acid acetyltransferase</fullName>
            <ecNumber evidence="8">2.3.1.1</ecNumber>
        </recommendedName>
        <alternativeName>
            <fullName evidence="8">N-acetylglutamate synthase</fullName>
            <shortName evidence="8">AGSase</shortName>
        </alternativeName>
    </domain>
    <component>
        <recommendedName>
            <fullName evidence="8">Arginine biosynthesis bifunctional protein ArgJ alpha chain</fullName>
        </recommendedName>
    </component>
    <component>
        <recommendedName>
            <fullName evidence="8">Arginine biosynthesis bifunctional protein ArgJ beta chain</fullName>
        </recommendedName>
    </component>
</protein>
<dbReference type="PANTHER" id="PTHR23100">
    <property type="entry name" value="ARGININE BIOSYNTHESIS BIFUNCTIONAL PROTEIN ARGJ"/>
    <property type="match status" value="1"/>
</dbReference>
<feature type="chain" id="PRO_5033187475" description="Arginine biosynthesis bifunctional protein ArgJ alpha chain" evidence="8">
    <location>
        <begin position="1"/>
        <end position="183"/>
    </location>
</feature>
<feature type="site" description="Involved in the stabilization of negative charge on the oxyanion by the formation of the oxyanion hole" evidence="8">
    <location>
        <position position="111"/>
    </location>
</feature>
<proteinExistence type="inferred from homology"/>
<evidence type="ECO:0000256" key="3">
    <source>
        <dbReference type="ARBA" id="ARBA00022571"/>
    </source>
</evidence>
<dbReference type="Gene3D" id="3.10.20.340">
    <property type="entry name" value="ArgJ beta chain, C-terminal domain"/>
    <property type="match status" value="1"/>
</dbReference>
<sequence>MNTIESVAGFHVAGVHAGLKKNGKLDFAIIASDVPCVAAGVFTQNTVKAAPVLLNMERLAASATDKRAVAINTVSANACTGEQGMQNARRMSELVAEAIDASAEQIFVMSTGVIGTQLPMQKIEQGVSLASQALGDDWQSAAAAIMTTDTRPKQAAITVETEQGSYTIAGISKGSGMIAPNMATMLCVVTTDAELSPALAQSSLGAAADVSFNRIVVDGDTSTNDMVILLANGQSDITVEGDAMSQQFQAALNEVLTSLSKQIVRDGEGVSKFISLHVEGAHSDEDALQIARTIATSPLVKTAFYGNDANWGRIIAAAGRAGVPFDPDKAALYFAVGEDAVDGKLCLFANGQVAAYSEEDATAIITQDDVTVSLDCGNGDGSCHIWTCDLSHEYVSINGDYRS</sequence>
<feature type="active site" description="Nucleophile" evidence="8">
    <location>
        <position position="184"/>
    </location>
</feature>
<organism evidence="9 10">
    <name type="scientific">Phototrophicus methaneseepsis</name>
    <dbReference type="NCBI Taxonomy" id="2710758"/>
    <lineage>
        <taxon>Bacteria</taxon>
        <taxon>Bacillati</taxon>
        <taxon>Chloroflexota</taxon>
        <taxon>Candidatus Thermofontia</taxon>
        <taxon>Phototrophicales</taxon>
        <taxon>Phototrophicaceae</taxon>
        <taxon>Phototrophicus</taxon>
    </lineage>
</organism>
<keyword evidence="3 8" id="KW-0055">Arginine biosynthesis</keyword>
<evidence type="ECO:0000313" key="10">
    <source>
        <dbReference type="Proteomes" id="UP000594468"/>
    </source>
</evidence>
<dbReference type="SUPFAM" id="SSF56266">
    <property type="entry name" value="DmpA/ArgJ-like"/>
    <property type="match status" value="1"/>
</dbReference>
<dbReference type="KEGG" id="pmet:G4Y79_13400"/>
<dbReference type="GO" id="GO:0004042">
    <property type="term" value="F:L-glutamate N-acetyltransferase activity"/>
    <property type="evidence" value="ECO:0007669"/>
    <property type="project" value="UniProtKB-UniRule"/>
</dbReference>
<keyword evidence="8" id="KW-0511">Multifunctional enzyme</keyword>
<comment type="pathway">
    <text evidence="8">Amino-acid biosynthesis; L-arginine biosynthesis; L-ornithine and N-acetyl-L-glutamate from L-glutamate and N(2)-acetyl-L-ornithine (cyclic): step 1/1.</text>
</comment>
<feature type="binding site" evidence="8">
    <location>
        <position position="173"/>
    </location>
    <ligand>
        <name>substrate</name>
    </ligand>
</feature>
<keyword evidence="7 8" id="KW-0012">Acyltransferase</keyword>
<evidence type="ECO:0000256" key="7">
    <source>
        <dbReference type="ARBA" id="ARBA00023315"/>
    </source>
</evidence>
<dbReference type="InterPro" id="IPR016117">
    <property type="entry name" value="ArgJ-like_dom_sf"/>
</dbReference>
<keyword evidence="8" id="KW-0963">Cytoplasm</keyword>